<evidence type="ECO:0000313" key="2">
    <source>
        <dbReference type="Proteomes" id="UP000008068"/>
    </source>
</evidence>
<dbReference type="InParanoid" id="G0PC05"/>
<dbReference type="HOGENOM" id="CLU_2575973_0_0_1"/>
<dbReference type="EMBL" id="GL380225">
    <property type="protein sequence ID" value="EGT50744.1"/>
    <property type="molecule type" value="Genomic_DNA"/>
</dbReference>
<name>G0PC05_CAEBE</name>
<proteinExistence type="predicted"/>
<dbReference type="AlphaFoldDB" id="G0PC05"/>
<sequence>MISIPNYIPIGISHYFFAGFSRQKCLENLLKSHWKNPKIFPKMGLLEVNFWYDSFESGNFDMTQNYPKVLSAPESVSLEEM</sequence>
<gene>
    <name evidence="1" type="ORF">CAEBREN_03013</name>
</gene>
<organism evidence="2">
    <name type="scientific">Caenorhabditis brenneri</name>
    <name type="common">Nematode worm</name>
    <dbReference type="NCBI Taxonomy" id="135651"/>
    <lineage>
        <taxon>Eukaryota</taxon>
        <taxon>Metazoa</taxon>
        <taxon>Ecdysozoa</taxon>
        <taxon>Nematoda</taxon>
        <taxon>Chromadorea</taxon>
        <taxon>Rhabditida</taxon>
        <taxon>Rhabditina</taxon>
        <taxon>Rhabditomorpha</taxon>
        <taxon>Rhabditoidea</taxon>
        <taxon>Rhabditidae</taxon>
        <taxon>Peloderinae</taxon>
        <taxon>Caenorhabditis</taxon>
    </lineage>
</organism>
<keyword evidence="2" id="KW-1185">Reference proteome</keyword>
<reference evidence="2" key="1">
    <citation type="submission" date="2011-07" db="EMBL/GenBank/DDBJ databases">
        <authorList>
            <consortium name="Caenorhabditis brenneri Sequencing and Analysis Consortium"/>
            <person name="Wilson R.K."/>
        </authorList>
    </citation>
    <scope>NUCLEOTIDE SEQUENCE [LARGE SCALE GENOMIC DNA]</scope>
    <source>
        <strain evidence="2">PB2801</strain>
    </source>
</reference>
<protein>
    <submittedName>
        <fullName evidence="1">Uncharacterized protein</fullName>
    </submittedName>
</protein>
<accession>G0PC05</accession>
<evidence type="ECO:0000313" key="1">
    <source>
        <dbReference type="EMBL" id="EGT50744.1"/>
    </source>
</evidence>
<dbReference type="Proteomes" id="UP000008068">
    <property type="component" value="Unassembled WGS sequence"/>
</dbReference>